<organism evidence="1 2">
    <name type="scientific">Desulfolithobacter dissulfuricans</name>
    <dbReference type="NCBI Taxonomy" id="2795293"/>
    <lineage>
        <taxon>Bacteria</taxon>
        <taxon>Pseudomonadati</taxon>
        <taxon>Thermodesulfobacteriota</taxon>
        <taxon>Desulfobulbia</taxon>
        <taxon>Desulfobulbales</taxon>
        <taxon>Desulfobulbaceae</taxon>
        <taxon>Desulfolithobacter</taxon>
    </lineage>
</organism>
<evidence type="ECO:0008006" key="3">
    <source>
        <dbReference type="Google" id="ProtNLM"/>
    </source>
</evidence>
<evidence type="ECO:0000313" key="1">
    <source>
        <dbReference type="EMBL" id="BCO07738.1"/>
    </source>
</evidence>
<gene>
    <name evidence="1" type="ORF">GF1_01140</name>
</gene>
<reference evidence="1" key="1">
    <citation type="submission" date="2020-12" db="EMBL/GenBank/DDBJ databases">
        <title>Desulfobium dissulfuricans gen. nov., sp. nov., a novel mesophilic, sulfate-reducing bacterium isolated from a deep-sea hydrothermal vent.</title>
        <authorList>
            <person name="Hashimoto Y."/>
            <person name="Tame A."/>
            <person name="Sawayama S."/>
            <person name="Miyazaki J."/>
            <person name="Takai K."/>
            <person name="Nakagawa S."/>
        </authorList>
    </citation>
    <scope>NUCLEOTIDE SEQUENCE</scope>
    <source>
        <strain evidence="1">GF1</strain>
    </source>
</reference>
<dbReference type="EMBL" id="AP024233">
    <property type="protein sequence ID" value="BCO07738.1"/>
    <property type="molecule type" value="Genomic_DNA"/>
</dbReference>
<protein>
    <recommendedName>
        <fullName evidence="3">Tryptophan synthase subunit beta like protein</fullName>
    </recommendedName>
</protein>
<dbReference type="KEGG" id="ddu:GF1_01140"/>
<proteinExistence type="predicted"/>
<sequence>MLYVERDEEGKIVAICRQPGDRAREAKGLLDPEVLDFFRASGEKDGLARLLSLSDTSIIRVLEDLIDLLVRKNIILFTELPEEAQKKIQERRQLRRRIGQDPLIVDDIL</sequence>
<name>A0A915XJD7_9BACT</name>
<evidence type="ECO:0000313" key="2">
    <source>
        <dbReference type="Proteomes" id="UP001063350"/>
    </source>
</evidence>
<accession>A0A915XJD7</accession>
<dbReference type="Proteomes" id="UP001063350">
    <property type="component" value="Chromosome"/>
</dbReference>
<keyword evidence="2" id="KW-1185">Reference proteome</keyword>
<dbReference type="AlphaFoldDB" id="A0A915XJD7"/>
<dbReference type="RefSeq" id="WP_267927682.1">
    <property type="nucleotide sequence ID" value="NZ_AP024233.1"/>
</dbReference>